<evidence type="ECO:0000256" key="7">
    <source>
        <dbReference type="SAM" id="Phobius"/>
    </source>
</evidence>
<dbReference type="RefSeq" id="WP_263339838.1">
    <property type="nucleotide sequence ID" value="NZ_JAGSYH010000005.1"/>
</dbReference>
<keyword evidence="4" id="KW-0769">Symport</keyword>
<keyword evidence="9" id="KW-1185">Reference proteome</keyword>
<evidence type="ECO:0000256" key="5">
    <source>
        <dbReference type="ARBA" id="ARBA00022989"/>
    </source>
</evidence>
<evidence type="ECO:0000256" key="3">
    <source>
        <dbReference type="ARBA" id="ARBA00022692"/>
    </source>
</evidence>
<dbReference type="PANTHER" id="PTHR11706">
    <property type="entry name" value="SOLUTE CARRIER PROTEIN FAMILY 11 MEMBER"/>
    <property type="match status" value="1"/>
</dbReference>
<protein>
    <submittedName>
        <fullName evidence="8">NRAMP family divalent metal transporter</fullName>
    </submittedName>
</protein>
<dbReference type="InterPro" id="IPR001046">
    <property type="entry name" value="NRAMP_fam"/>
</dbReference>
<evidence type="ECO:0000313" key="8">
    <source>
        <dbReference type="EMBL" id="MFC5863232.1"/>
    </source>
</evidence>
<proteinExistence type="predicted"/>
<evidence type="ECO:0000256" key="2">
    <source>
        <dbReference type="ARBA" id="ARBA00022448"/>
    </source>
</evidence>
<feature type="transmembrane region" description="Helical" evidence="7">
    <location>
        <begin position="375"/>
        <end position="398"/>
    </location>
</feature>
<feature type="transmembrane region" description="Helical" evidence="7">
    <location>
        <begin position="163"/>
        <end position="180"/>
    </location>
</feature>
<reference evidence="9" key="1">
    <citation type="journal article" date="2019" name="Int. J. Syst. Evol. Microbiol.">
        <title>The Global Catalogue of Microorganisms (GCM) 10K type strain sequencing project: providing services to taxonomists for standard genome sequencing and annotation.</title>
        <authorList>
            <consortium name="The Broad Institute Genomics Platform"/>
            <consortium name="The Broad Institute Genome Sequencing Center for Infectious Disease"/>
            <person name="Wu L."/>
            <person name="Ma J."/>
        </authorList>
    </citation>
    <scope>NUCLEOTIDE SEQUENCE [LARGE SCALE GENOMIC DNA]</scope>
    <source>
        <strain evidence="9">JCM 4087</strain>
    </source>
</reference>
<feature type="transmembrane region" description="Helical" evidence="7">
    <location>
        <begin position="303"/>
        <end position="329"/>
    </location>
</feature>
<feature type="transmembrane region" description="Helical" evidence="7">
    <location>
        <begin position="132"/>
        <end position="151"/>
    </location>
</feature>
<keyword evidence="5 7" id="KW-1133">Transmembrane helix</keyword>
<feature type="transmembrane region" description="Helical" evidence="7">
    <location>
        <begin position="98"/>
        <end position="120"/>
    </location>
</feature>
<feature type="transmembrane region" description="Helical" evidence="7">
    <location>
        <begin position="200"/>
        <end position="219"/>
    </location>
</feature>
<dbReference type="EMBL" id="JBHSPH010000003">
    <property type="protein sequence ID" value="MFC5863232.1"/>
    <property type="molecule type" value="Genomic_DNA"/>
</dbReference>
<evidence type="ECO:0000313" key="9">
    <source>
        <dbReference type="Proteomes" id="UP001596091"/>
    </source>
</evidence>
<dbReference type="Pfam" id="PF01566">
    <property type="entry name" value="Nramp"/>
    <property type="match status" value="1"/>
</dbReference>
<keyword evidence="2" id="KW-0813">Transport</keyword>
<dbReference type="PANTHER" id="PTHR11706:SF33">
    <property type="entry name" value="NATURAL RESISTANCE-ASSOCIATED MACROPHAGE PROTEIN 2"/>
    <property type="match status" value="1"/>
</dbReference>
<evidence type="ECO:0000256" key="1">
    <source>
        <dbReference type="ARBA" id="ARBA00004141"/>
    </source>
</evidence>
<comment type="subcellular location">
    <subcellularLocation>
        <location evidence="1">Membrane</location>
        <topology evidence="1">Multi-pass membrane protein</topology>
    </subcellularLocation>
</comment>
<evidence type="ECO:0000256" key="6">
    <source>
        <dbReference type="ARBA" id="ARBA00023136"/>
    </source>
</evidence>
<organism evidence="8 9">
    <name type="scientific">Acidicapsa dinghuensis</name>
    <dbReference type="NCBI Taxonomy" id="2218256"/>
    <lineage>
        <taxon>Bacteria</taxon>
        <taxon>Pseudomonadati</taxon>
        <taxon>Acidobacteriota</taxon>
        <taxon>Terriglobia</taxon>
        <taxon>Terriglobales</taxon>
        <taxon>Acidobacteriaceae</taxon>
        <taxon>Acidicapsa</taxon>
    </lineage>
</organism>
<name>A0ABW1EIY7_9BACT</name>
<feature type="transmembrane region" description="Helical" evidence="7">
    <location>
        <begin position="254"/>
        <end position="276"/>
    </location>
</feature>
<comment type="caution">
    <text evidence="8">The sequence shown here is derived from an EMBL/GenBank/DDBJ whole genome shotgun (WGS) entry which is preliminary data.</text>
</comment>
<feature type="transmembrane region" description="Helical" evidence="7">
    <location>
        <begin position="350"/>
        <end position="369"/>
    </location>
</feature>
<evidence type="ECO:0000256" key="4">
    <source>
        <dbReference type="ARBA" id="ARBA00022847"/>
    </source>
</evidence>
<dbReference type="Proteomes" id="UP001596091">
    <property type="component" value="Unassembled WGS sequence"/>
</dbReference>
<sequence length="433" mass="46990">MANAKTAPARPKPLIRSPRGIQGFLDELGPGLVTGAADDDPSGISTYSVAGASFGYATLWTALLTFPLMAAVQLMCARLGMVTGCGLASVIRTRYSRWCLWLACALVIPANIFNVGADLAGMADAMEMMTHIPAYIWTPFFAAVIVALLLWTSYRTMALIFKWLTLVLFAYVITAFLSHPDWKAILHFTLLPHFEWTKEYISVLVAIMGTTISPYLFFWQAAQEVEEDRDHGKVTVAQRKGSTNSELRAAKRDVITGMLLSNLVMYFLILTTAATLHAHGEKNIETAKQAAEALRPLAGRGAYWLFTLGMIGTGMLAVPVLAGSCAYVVAEGAKWRSASLNLKPRLAQKFYAVIAASICIGLVFDFVGMNAVKMLFWSAILNGILAPPLVVIVVLLTSDKKVMGTRTNSPLMKWLGWACAVLMTAAAVALLVV</sequence>
<keyword evidence="6 7" id="KW-0472">Membrane</keyword>
<gene>
    <name evidence="8" type="ORF">ACFPT7_13085</name>
</gene>
<accession>A0ABW1EIY7</accession>
<feature type="transmembrane region" description="Helical" evidence="7">
    <location>
        <begin position="410"/>
        <end position="432"/>
    </location>
</feature>
<keyword evidence="3 7" id="KW-0812">Transmembrane</keyword>